<evidence type="ECO:0000313" key="3">
    <source>
        <dbReference type="Proteomes" id="UP000280698"/>
    </source>
</evidence>
<feature type="compositionally biased region" description="Low complexity" evidence="1">
    <location>
        <begin position="372"/>
        <end position="381"/>
    </location>
</feature>
<organism evidence="2 3">
    <name type="scientific">Micromonospora solifontis</name>
    <dbReference type="NCBI Taxonomy" id="2487138"/>
    <lineage>
        <taxon>Bacteria</taxon>
        <taxon>Bacillati</taxon>
        <taxon>Actinomycetota</taxon>
        <taxon>Actinomycetes</taxon>
        <taxon>Micromonosporales</taxon>
        <taxon>Micromonosporaceae</taxon>
        <taxon>Micromonospora</taxon>
    </lineage>
</organism>
<feature type="region of interest" description="Disordered" evidence="1">
    <location>
        <begin position="253"/>
        <end position="381"/>
    </location>
</feature>
<accession>A0ABX9WHX6</accession>
<dbReference type="Proteomes" id="UP000280698">
    <property type="component" value="Unassembled WGS sequence"/>
</dbReference>
<protein>
    <submittedName>
        <fullName evidence="2">Uncharacterized protein</fullName>
    </submittedName>
</protein>
<name>A0ABX9WHX6_9ACTN</name>
<evidence type="ECO:0000256" key="1">
    <source>
        <dbReference type="SAM" id="MobiDB-lite"/>
    </source>
</evidence>
<dbReference type="EMBL" id="RJLN01000030">
    <property type="protein sequence ID" value="RNL98768.1"/>
    <property type="molecule type" value="Genomic_DNA"/>
</dbReference>
<reference evidence="2 3" key="1">
    <citation type="submission" date="2018-11" db="EMBL/GenBank/DDBJ databases">
        <title>Micromonospora sp. PPF5-17, a new actinomycetes isolated from a hot spring soil.</title>
        <authorList>
            <person name="Thawai C."/>
        </authorList>
    </citation>
    <scope>NUCLEOTIDE SEQUENCE [LARGE SCALE GENOMIC DNA]</scope>
    <source>
        <strain evidence="2 3">PPF5-17</strain>
    </source>
</reference>
<sequence>MNGRPQWQVRWARRENDRRQRAYEAALGSWLRREDQLIRLRIEAAGFLGCTQPRTGLPVALADDEVVYRVLPAAELVEAEARHLRGLPAPALTLATGAVDPTTHPLPAGLRLVDTGMAVVTDRRVAFAGRAGRREWTHTEVRGPAHHPEVPITLLPTVDGRRPAGLRVPAAAAVNFRFYLTLAFATATGARAAIVPQVDALLATHRAARPTAPSPVPPEAAPAPLLRPERLAAAGAVAVALTIGALAAGTVNAPAGRPYRADPGPNGAAASRDGRLVLDGGFPGTPAGSPTGGAVPSPTSTPGSRPPAGVADADGPARRETGAAIRSAAPAAAVSEPVRSAGARPSAVTPATTPPAATTPPPAATPSPGGPAPSTGPTAGLLCQQPLQLPLVGSLLCPGS</sequence>
<evidence type="ECO:0000313" key="2">
    <source>
        <dbReference type="EMBL" id="RNL98768.1"/>
    </source>
</evidence>
<proteinExistence type="predicted"/>
<comment type="caution">
    <text evidence="2">The sequence shown here is derived from an EMBL/GenBank/DDBJ whole genome shotgun (WGS) entry which is preliminary data.</text>
</comment>
<keyword evidence="3" id="KW-1185">Reference proteome</keyword>
<dbReference type="PRINTS" id="PR01217">
    <property type="entry name" value="PRICHEXTENSN"/>
</dbReference>
<feature type="compositionally biased region" description="Low complexity" evidence="1">
    <location>
        <begin position="323"/>
        <end position="356"/>
    </location>
</feature>
<feature type="compositionally biased region" description="Low complexity" evidence="1">
    <location>
        <begin position="284"/>
        <end position="314"/>
    </location>
</feature>
<feature type="compositionally biased region" description="Pro residues" evidence="1">
    <location>
        <begin position="357"/>
        <end position="371"/>
    </location>
</feature>
<gene>
    <name evidence="2" type="ORF">EFE23_13165</name>
</gene>